<comment type="caution">
    <text evidence="1">The sequence shown here is derived from an EMBL/GenBank/DDBJ whole genome shotgun (WGS) entry which is preliminary data.</text>
</comment>
<name>A0A3N0EJ25_SINP1</name>
<organism evidence="1 2">
    <name type="scientific">Sinomicrobium pectinilyticum</name>
    <dbReference type="NCBI Taxonomy" id="1084421"/>
    <lineage>
        <taxon>Bacteria</taxon>
        <taxon>Pseudomonadati</taxon>
        <taxon>Bacteroidota</taxon>
        <taxon>Flavobacteriia</taxon>
        <taxon>Flavobacteriales</taxon>
        <taxon>Flavobacteriaceae</taxon>
        <taxon>Sinomicrobium</taxon>
    </lineage>
</organism>
<keyword evidence="2" id="KW-1185">Reference proteome</keyword>
<gene>
    <name evidence="1" type="ORF">ED312_09380</name>
</gene>
<evidence type="ECO:0000313" key="2">
    <source>
        <dbReference type="Proteomes" id="UP000267469"/>
    </source>
</evidence>
<sequence>MKNKIVKLIAVVIAILLVQLALLCVHRNLPGYERFRDCAEKTDVDMNALFYSEEKHTSDAARCLRDKVRKMEEVNAP</sequence>
<dbReference type="EMBL" id="RJTM01000068">
    <property type="protein sequence ID" value="RNL87831.1"/>
    <property type="molecule type" value="Genomic_DNA"/>
</dbReference>
<proteinExistence type="predicted"/>
<reference evidence="1 2" key="1">
    <citation type="submission" date="2018-10" db="EMBL/GenBank/DDBJ databases">
        <title>Sinomicrobium pectinilyticum sp. nov., a pectinase-producing bacterium isolated from alkaline and saline soil, and emended description of the genus Sinomicrobium.</title>
        <authorList>
            <person name="Cheng B."/>
            <person name="Li C."/>
            <person name="Lai Q."/>
            <person name="Du M."/>
            <person name="Shao Z."/>
            <person name="Xu P."/>
            <person name="Yang C."/>
        </authorList>
    </citation>
    <scope>NUCLEOTIDE SEQUENCE [LARGE SCALE GENOMIC DNA]</scope>
    <source>
        <strain evidence="1 2">5DNS001</strain>
    </source>
</reference>
<protein>
    <submittedName>
        <fullName evidence="1">Uncharacterized protein</fullName>
    </submittedName>
</protein>
<dbReference type="RefSeq" id="WP_123215748.1">
    <property type="nucleotide sequence ID" value="NZ_RJTM01000068.1"/>
</dbReference>
<dbReference type="OrthoDB" id="1454544at2"/>
<dbReference type="AlphaFoldDB" id="A0A3N0EJ25"/>
<accession>A0A3N0EJ25</accession>
<evidence type="ECO:0000313" key="1">
    <source>
        <dbReference type="EMBL" id="RNL87831.1"/>
    </source>
</evidence>
<dbReference type="Proteomes" id="UP000267469">
    <property type="component" value="Unassembled WGS sequence"/>
</dbReference>